<dbReference type="STRING" id="392015.SAMN05421543_107139"/>
<dbReference type="Proteomes" id="UP000183508">
    <property type="component" value="Unassembled WGS sequence"/>
</dbReference>
<keyword evidence="2" id="KW-0456">Lyase</keyword>
<dbReference type="InterPro" id="IPR015424">
    <property type="entry name" value="PyrdxlP-dep_Trfase"/>
</dbReference>
<dbReference type="Gene3D" id="3.40.640.10">
    <property type="entry name" value="Type I PLP-dependent aspartate aminotransferase-like (Major domain)"/>
    <property type="match status" value="1"/>
</dbReference>
<dbReference type="Pfam" id="PF06838">
    <property type="entry name" value="Met_gamma_lyase"/>
    <property type="match status" value="1"/>
</dbReference>
<proteinExistence type="predicted"/>
<dbReference type="OrthoDB" id="9764766at2"/>
<keyword evidence="3" id="KW-1185">Reference proteome</keyword>
<protein>
    <submittedName>
        <fullName evidence="2">Cystathionine beta-lyase family protein involved in aluminum resistance</fullName>
    </submittedName>
</protein>
<dbReference type="Gene3D" id="3.90.1150.60">
    <property type="entry name" value="Methioning gamme-lyase, C-terminal domain"/>
    <property type="match status" value="1"/>
</dbReference>
<evidence type="ECO:0000313" key="3">
    <source>
        <dbReference type="Proteomes" id="UP000183508"/>
    </source>
</evidence>
<dbReference type="AlphaFoldDB" id="A0A1I7IUS5"/>
<dbReference type="EMBL" id="FPBV01000007">
    <property type="protein sequence ID" value="SFU76694.1"/>
    <property type="molecule type" value="Genomic_DNA"/>
</dbReference>
<dbReference type="PANTHER" id="PTHR46658">
    <property type="entry name" value="CYS OR MET METABOLISM PYRIDOXAL-PHOSPHATE-DEPENDENT ENZYME"/>
    <property type="match status" value="1"/>
</dbReference>
<dbReference type="GO" id="GO:0016829">
    <property type="term" value="F:lyase activity"/>
    <property type="evidence" value="ECO:0007669"/>
    <property type="project" value="UniProtKB-KW"/>
</dbReference>
<dbReference type="RefSeq" id="WP_074951492.1">
    <property type="nucleotide sequence ID" value="NZ_FPBV01000007.1"/>
</dbReference>
<evidence type="ECO:0000313" key="2">
    <source>
        <dbReference type="EMBL" id="SFU76694.1"/>
    </source>
</evidence>
<evidence type="ECO:0000256" key="1">
    <source>
        <dbReference type="SAM" id="MobiDB-lite"/>
    </source>
</evidence>
<feature type="region of interest" description="Disordered" evidence="1">
    <location>
        <begin position="418"/>
        <end position="437"/>
    </location>
</feature>
<dbReference type="InterPro" id="IPR015421">
    <property type="entry name" value="PyrdxlP-dep_Trfase_major"/>
</dbReference>
<sequence>MKGSPRDEAVRLVEACRREVAERLQEVDELALANQRRVLEALWAERVTASDLQGSTGYGYGDEGRDKLERVYARVFGAEAALVRPQVVSGTHALRLGLFGVLRPGDHLVFATGAPYDTLEAVVGLRPAPGSLAEWGVSHTVVPLADGGSVDLDGVRAALTPRTRAVFFQRSRGYSDRRALSVAELEVSFRALRAERADLVLMVDNCYGEFVEDREPTHAGADLVMGSLIKNPGAGIAPTGGYVAGRAEWVARAADQLTAPGLGAEAGPSLGVLRLLYQGLFLAPHTVAQALKGSILAARVLECLGLEVSPRWQEPRADLILAARFGDPDRLLAFCQAVQGAAPVDASARLEAAPMAGYEDQVVMAAGTFIQGGSLELSADAPMRPPYIGYLQGGLTFEHVVIALEEIARAYLEGASAAARTAGTTPEPKPANAPGKR</sequence>
<gene>
    <name evidence="2" type="ORF">SAMN05421543_107139</name>
</gene>
<dbReference type="eggNOG" id="COG4100">
    <property type="taxonomic scope" value="Bacteria"/>
</dbReference>
<name>A0A1I7IUS5_9BACL</name>
<dbReference type="PANTHER" id="PTHR46658:SF1">
    <property type="entry name" value="CYS OR MET METABOLISM PYRIDOXAL-PHOSPHATE-DEPENDENT ENZYME"/>
    <property type="match status" value="1"/>
</dbReference>
<organism evidence="2 3">
    <name type="scientific">Alicyclobacillus macrosporangiidus</name>
    <dbReference type="NCBI Taxonomy" id="392015"/>
    <lineage>
        <taxon>Bacteria</taxon>
        <taxon>Bacillati</taxon>
        <taxon>Bacillota</taxon>
        <taxon>Bacilli</taxon>
        <taxon>Bacillales</taxon>
        <taxon>Alicyclobacillaceae</taxon>
        <taxon>Alicyclobacillus</taxon>
    </lineage>
</organism>
<reference evidence="3" key="1">
    <citation type="submission" date="2016-10" db="EMBL/GenBank/DDBJ databases">
        <authorList>
            <person name="Varghese N."/>
        </authorList>
    </citation>
    <scope>NUCLEOTIDE SEQUENCE [LARGE SCALE GENOMIC DNA]</scope>
    <source>
        <strain evidence="3">DSM 17980</strain>
    </source>
</reference>
<dbReference type="SUPFAM" id="SSF53383">
    <property type="entry name" value="PLP-dependent transferases"/>
    <property type="match status" value="1"/>
</dbReference>
<dbReference type="InterPro" id="IPR009651">
    <property type="entry name" value="Met_g_lyase_put"/>
</dbReference>
<accession>A0A1I7IUS5</accession>